<comment type="caution">
    <text evidence="1">The sequence shown here is derived from an EMBL/GenBank/DDBJ whole genome shotgun (WGS) entry which is preliminary data.</text>
</comment>
<proteinExistence type="predicted"/>
<gene>
    <name evidence="1" type="ORF">AGERDE_LOCUS8212</name>
</gene>
<accession>A0A9N9BVU0</accession>
<dbReference type="AlphaFoldDB" id="A0A9N9BVU0"/>
<organism evidence="1 2">
    <name type="scientific">Ambispora gerdemannii</name>
    <dbReference type="NCBI Taxonomy" id="144530"/>
    <lineage>
        <taxon>Eukaryota</taxon>
        <taxon>Fungi</taxon>
        <taxon>Fungi incertae sedis</taxon>
        <taxon>Mucoromycota</taxon>
        <taxon>Glomeromycotina</taxon>
        <taxon>Glomeromycetes</taxon>
        <taxon>Archaeosporales</taxon>
        <taxon>Ambisporaceae</taxon>
        <taxon>Ambispora</taxon>
    </lineage>
</organism>
<dbReference type="EMBL" id="CAJVPL010001680">
    <property type="protein sequence ID" value="CAG8582840.1"/>
    <property type="molecule type" value="Genomic_DNA"/>
</dbReference>
<reference evidence="1" key="1">
    <citation type="submission" date="2021-06" db="EMBL/GenBank/DDBJ databases">
        <authorList>
            <person name="Kallberg Y."/>
            <person name="Tangrot J."/>
            <person name="Rosling A."/>
        </authorList>
    </citation>
    <scope>NUCLEOTIDE SEQUENCE</scope>
    <source>
        <strain evidence="1">MT106</strain>
    </source>
</reference>
<protein>
    <submittedName>
        <fullName evidence="1">4008_t:CDS:1</fullName>
    </submittedName>
</protein>
<sequence length="42" mass="4568">MVSSFPFKAGTTVGDSFEWDAGLENGHIYNIDDVDGTNIAFE</sequence>
<dbReference type="Proteomes" id="UP000789831">
    <property type="component" value="Unassembled WGS sequence"/>
</dbReference>
<name>A0A9N9BVU0_9GLOM</name>
<keyword evidence="2" id="KW-1185">Reference proteome</keyword>
<evidence type="ECO:0000313" key="1">
    <source>
        <dbReference type="EMBL" id="CAG8582840.1"/>
    </source>
</evidence>
<evidence type="ECO:0000313" key="2">
    <source>
        <dbReference type="Proteomes" id="UP000789831"/>
    </source>
</evidence>
<feature type="non-terminal residue" evidence="1">
    <location>
        <position position="42"/>
    </location>
</feature>